<dbReference type="HOGENOM" id="CLU_079283_5_1_7"/>
<dbReference type="STRING" id="644282.Deba_2174"/>
<gene>
    <name evidence="2" type="ordered locus">Deba_2174</name>
</gene>
<dbReference type="InterPro" id="IPR002871">
    <property type="entry name" value="NIF_FeS_clus_asmbl_NifU_N"/>
</dbReference>
<dbReference type="Gene3D" id="3.90.1010.10">
    <property type="match status" value="1"/>
</dbReference>
<dbReference type="GO" id="GO:0005506">
    <property type="term" value="F:iron ion binding"/>
    <property type="evidence" value="ECO:0007669"/>
    <property type="project" value="InterPro"/>
</dbReference>
<protein>
    <submittedName>
        <fullName evidence="2">Nitrogen-fixing NifU domain protein</fullName>
    </submittedName>
</protein>
<dbReference type="KEGG" id="dbr:Deba_2174"/>
<dbReference type="Pfam" id="PF01592">
    <property type="entry name" value="NifU_N"/>
    <property type="match status" value="1"/>
</dbReference>
<dbReference type="eggNOG" id="COG0822">
    <property type="taxonomic scope" value="Bacteria"/>
</dbReference>
<feature type="domain" description="NIF system FeS cluster assembly NifU N-terminal" evidence="1">
    <location>
        <begin position="26"/>
        <end position="140"/>
    </location>
</feature>
<dbReference type="OrthoDB" id="5420473at2"/>
<evidence type="ECO:0000259" key="1">
    <source>
        <dbReference type="Pfam" id="PF01592"/>
    </source>
</evidence>
<sequence>MEQHHTHDVEHDLQEAREAGLSDEFYAHALTPQNVGMLPNPDGHAMPKGACGDYIELFLRIDDDLITDARFMPEGCLNTVACGSAVTSLAKGASLREAAEIDAERIEGLLGGLHKDHRHCAVLAAATLKAAIRDYLKKRSEPWKRPYAK</sequence>
<dbReference type="Proteomes" id="UP000009047">
    <property type="component" value="Chromosome"/>
</dbReference>
<proteinExistence type="predicted"/>
<name>E1QIZ5_DESB2</name>
<dbReference type="SUPFAM" id="SSF82649">
    <property type="entry name" value="SufE/NifU"/>
    <property type="match status" value="1"/>
</dbReference>
<keyword evidence="3" id="KW-1185">Reference proteome</keyword>
<evidence type="ECO:0000313" key="2">
    <source>
        <dbReference type="EMBL" id="ADK85538.1"/>
    </source>
</evidence>
<organism evidence="2 3">
    <name type="scientific">Desulfarculus baarsii (strain ATCC 33931 / DSM 2075 / LMG 7858 / VKM B-1802 / 2st14)</name>
    <dbReference type="NCBI Taxonomy" id="644282"/>
    <lineage>
        <taxon>Bacteria</taxon>
        <taxon>Pseudomonadati</taxon>
        <taxon>Thermodesulfobacteriota</taxon>
        <taxon>Desulfarculia</taxon>
        <taxon>Desulfarculales</taxon>
        <taxon>Desulfarculaceae</taxon>
        <taxon>Desulfarculus</taxon>
    </lineage>
</organism>
<dbReference type="GO" id="GO:0051536">
    <property type="term" value="F:iron-sulfur cluster binding"/>
    <property type="evidence" value="ECO:0007669"/>
    <property type="project" value="InterPro"/>
</dbReference>
<dbReference type="RefSeq" id="WP_013258979.1">
    <property type="nucleotide sequence ID" value="NC_014365.1"/>
</dbReference>
<dbReference type="AlphaFoldDB" id="E1QIZ5"/>
<evidence type="ECO:0000313" key="3">
    <source>
        <dbReference type="Proteomes" id="UP000009047"/>
    </source>
</evidence>
<accession>E1QIZ5</accession>
<dbReference type="PANTHER" id="PTHR10093">
    <property type="entry name" value="IRON-SULFUR CLUSTER ASSEMBLY ENZYME NIFU HOMOLOG"/>
    <property type="match status" value="1"/>
</dbReference>
<dbReference type="EMBL" id="CP002085">
    <property type="protein sequence ID" value="ADK85538.1"/>
    <property type="molecule type" value="Genomic_DNA"/>
</dbReference>
<dbReference type="CDD" id="cd06664">
    <property type="entry name" value="IscU_like"/>
    <property type="match status" value="1"/>
</dbReference>
<reference evidence="2 3" key="1">
    <citation type="journal article" date="2010" name="Stand. Genomic Sci.">
        <title>Complete genome sequence of Desulfarculus baarsii type strain (2st14).</title>
        <authorList>
            <person name="Sun H."/>
            <person name="Spring S."/>
            <person name="Lapidus A."/>
            <person name="Davenport K."/>
            <person name="Del Rio T.G."/>
            <person name="Tice H."/>
            <person name="Nolan M."/>
            <person name="Copeland A."/>
            <person name="Cheng J.F."/>
            <person name="Lucas S."/>
            <person name="Tapia R."/>
            <person name="Goodwin L."/>
            <person name="Pitluck S."/>
            <person name="Ivanova N."/>
            <person name="Pagani I."/>
            <person name="Mavromatis K."/>
            <person name="Ovchinnikova G."/>
            <person name="Pati A."/>
            <person name="Chen A."/>
            <person name="Palaniappan K."/>
            <person name="Hauser L."/>
            <person name="Chang Y.J."/>
            <person name="Jeffries C.D."/>
            <person name="Detter J.C."/>
            <person name="Han C."/>
            <person name="Rohde M."/>
            <person name="Brambilla E."/>
            <person name="Goker M."/>
            <person name="Woyke T."/>
            <person name="Bristow J."/>
            <person name="Eisen J.A."/>
            <person name="Markowitz V."/>
            <person name="Hugenholtz P."/>
            <person name="Kyrpides N.C."/>
            <person name="Klenk H.P."/>
            <person name="Land M."/>
        </authorList>
    </citation>
    <scope>NUCLEOTIDE SEQUENCE [LARGE SCALE GENOMIC DNA]</scope>
    <source>
        <strain evidence="3">ATCC 33931 / DSM 2075 / LMG 7858 / VKM B-1802 / 2st14</strain>
    </source>
</reference>
<dbReference type="GO" id="GO:0016226">
    <property type="term" value="P:iron-sulfur cluster assembly"/>
    <property type="evidence" value="ECO:0007669"/>
    <property type="project" value="InterPro"/>
</dbReference>